<sequence>MKLKIKTSSLLLASMLLLTACVSNNNKDTAASSVVETTSEEAITAAEEDETDSKADSGLSGTHMVVDHAGNRVEVPDKIERIVIDQIPILSTYMAYFEGSAPHIVGYSGSFKETISETALKNIAPELLESSDTVYAQSDLNIEEIIKLKPDVIFYNANNNEHAQILASSGIPSIGFATVGADSPADPIERYKQWLILLEEVFGEKGKMNGLIEAGDKIIEDVETRIENIPEDKRPSTMILFKLIDGVPQVAGKGVFGDYWLQHLGVKNVAEEAMGFAQVSFEQIYEWNPQVLFLNGPGLLKLNRQDVIDNKVEGVDFSTIQAVKDKRVYNTTLGMWNWFTPNPDAPLVLAWLAYNTYPEEFADYPLETVIRDYYQNFYGYEITDDEMKGMLQLR</sequence>
<dbReference type="InterPro" id="IPR002491">
    <property type="entry name" value="ABC_transptr_periplasmic_BD"/>
</dbReference>
<accession>A0AAU7PKR7</accession>
<dbReference type="RefSeq" id="WP_349944535.1">
    <property type="nucleotide sequence ID" value="NZ_CP157940.1"/>
</dbReference>
<dbReference type="Pfam" id="PF01497">
    <property type="entry name" value="Peripla_BP_2"/>
    <property type="match status" value="1"/>
</dbReference>
<feature type="chain" id="PRO_5043515379" evidence="3">
    <location>
        <begin position="26"/>
        <end position="394"/>
    </location>
</feature>
<protein>
    <submittedName>
        <fullName evidence="5">ABC transporter substrate-binding protein</fullName>
    </submittedName>
</protein>
<comment type="similarity">
    <text evidence="1">Belongs to the bacterial solute-binding protein 8 family.</text>
</comment>
<dbReference type="InterPro" id="IPR050902">
    <property type="entry name" value="ABC_Transporter_SBP"/>
</dbReference>
<dbReference type="PANTHER" id="PTHR30535">
    <property type="entry name" value="VITAMIN B12-BINDING PROTEIN"/>
    <property type="match status" value="1"/>
</dbReference>
<dbReference type="AlphaFoldDB" id="A0AAU7PKR7"/>
<dbReference type="GO" id="GO:0071281">
    <property type="term" value="P:cellular response to iron ion"/>
    <property type="evidence" value="ECO:0007669"/>
    <property type="project" value="TreeGrafter"/>
</dbReference>
<evidence type="ECO:0000313" key="5">
    <source>
        <dbReference type="EMBL" id="XBS52840.1"/>
    </source>
</evidence>
<gene>
    <name evidence="5" type="ORF">ABFV83_13455</name>
</gene>
<dbReference type="EMBL" id="CP157940">
    <property type="protein sequence ID" value="XBS52840.1"/>
    <property type="molecule type" value="Genomic_DNA"/>
</dbReference>
<dbReference type="Gene3D" id="3.40.50.1980">
    <property type="entry name" value="Nitrogenase molybdenum iron protein domain"/>
    <property type="match status" value="2"/>
</dbReference>
<feature type="region of interest" description="Disordered" evidence="2">
    <location>
        <begin position="38"/>
        <end position="58"/>
    </location>
</feature>
<reference evidence="5" key="1">
    <citation type="submission" date="2024-06" db="EMBL/GenBank/DDBJ databases">
        <title>Lacrimispora cavernae sp. nov., a novel anaerobe isolated from bat guano pile inside a cave.</title>
        <authorList>
            <person name="Miller S.L."/>
            <person name="Lu N."/>
            <person name="King J."/>
            <person name="Sankaranarayanan K."/>
            <person name="Lawson P.A."/>
        </authorList>
    </citation>
    <scope>NUCLEOTIDE SEQUENCE</scope>
    <source>
        <strain evidence="5">BS-2</strain>
    </source>
</reference>
<keyword evidence="3" id="KW-0732">Signal</keyword>
<feature type="domain" description="Fe/B12 periplasmic-binding" evidence="4">
    <location>
        <begin position="81"/>
        <end position="360"/>
    </location>
</feature>
<evidence type="ECO:0000256" key="1">
    <source>
        <dbReference type="ARBA" id="ARBA00008814"/>
    </source>
</evidence>
<dbReference type="PANTHER" id="PTHR30535:SF34">
    <property type="entry name" value="MOLYBDATE-BINDING PROTEIN MOLA"/>
    <property type="match status" value="1"/>
</dbReference>
<dbReference type="SUPFAM" id="SSF53807">
    <property type="entry name" value="Helical backbone' metal receptor"/>
    <property type="match status" value="1"/>
</dbReference>
<name>A0AAU7PKR7_9FIRM</name>
<evidence type="ECO:0000259" key="4">
    <source>
        <dbReference type="PROSITE" id="PS50983"/>
    </source>
</evidence>
<dbReference type="PROSITE" id="PS50983">
    <property type="entry name" value="FE_B12_PBP"/>
    <property type="match status" value="1"/>
</dbReference>
<evidence type="ECO:0000256" key="3">
    <source>
        <dbReference type="SAM" id="SignalP"/>
    </source>
</evidence>
<feature type="signal peptide" evidence="3">
    <location>
        <begin position="1"/>
        <end position="25"/>
    </location>
</feature>
<proteinExistence type="inferred from homology"/>
<organism evidence="5">
    <name type="scientific">Lacrimispora sp. BS-2</name>
    <dbReference type="NCBI Taxonomy" id="3151850"/>
    <lineage>
        <taxon>Bacteria</taxon>
        <taxon>Bacillati</taxon>
        <taxon>Bacillota</taxon>
        <taxon>Clostridia</taxon>
        <taxon>Lachnospirales</taxon>
        <taxon>Lachnospiraceae</taxon>
        <taxon>Lacrimispora</taxon>
    </lineage>
</organism>
<evidence type="ECO:0000256" key="2">
    <source>
        <dbReference type="SAM" id="MobiDB-lite"/>
    </source>
</evidence>
<dbReference type="PROSITE" id="PS51257">
    <property type="entry name" value="PROKAR_LIPOPROTEIN"/>
    <property type="match status" value="1"/>
</dbReference>